<evidence type="ECO:0000256" key="6">
    <source>
        <dbReference type="RuleBase" id="RU364082"/>
    </source>
</evidence>
<dbReference type="SUPFAM" id="SSF51735">
    <property type="entry name" value="NAD(P)-binding Rossmann-fold domains"/>
    <property type="match status" value="1"/>
</dbReference>
<comment type="similarity">
    <text evidence="2 6">Belongs to the dTDP-4-dehydrorhamnose reductase family.</text>
</comment>
<dbReference type="PANTHER" id="PTHR10491:SF4">
    <property type="entry name" value="METHIONINE ADENOSYLTRANSFERASE 2 SUBUNIT BETA"/>
    <property type="match status" value="1"/>
</dbReference>
<dbReference type="InterPro" id="IPR005913">
    <property type="entry name" value="dTDP_dehydrorham_reduct"/>
</dbReference>
<dbReference type="CDD" id="cd05254">
    <property type="entry name" value="dTDP_HR_like_SDR_e"/>
    <property type="match status" value="1"/>
</dbReference>
<dbReference type="UniPathway" id="UPA00124"/>
<dbReference type="EMBL" id="BKCM01000002">
    <property type="protein sequence ID" value="GEQ99755.1"/>
    <property type="molecule type" value="Genomic_DNA"/>
</dbReference>
<keyword evidence="9" id="KW-1185">Reference proteome</keyword>
<dbReference type="GO" id="GO:0005829">
    <property type="term" value="C:cytosol"/>
    <property type="evidence" value="ECO:0007669"/>
    <property type="project" value="TreeGrafter"/>
</dbReference>
<comment type="pathway">
    <text evidence="1 6">Carbohydrate biosynthesis; dTDP-L-rhamnose biosynthesis.</text>
</comment>
<dbReference type="Pfam" id="PF04321">
    <property type="entry name" value="RmlD_sub_bind"/>
    <property type="match status" value="1"/>
</dbReference>
<gene>
    <name evidence="8" type="ORF">JCM17845_03790</name>
</gene>
<keyword evidence="6" id="KW-0560">Oxidoreductase</keyword>
<dbReference type="Gene3D" id="3.90.25.10">
    <property type="entry name" value="UDP-galactose 4-epimerase, domain 1"/>
    <property type="match status" value="1"/>
</dbReference>
<evidence type="ECO:0000313" key="9">
    <source>
        <dbReference type="Proteomes" id="UP000325187"/>
    </source>
</evidence>
<dbReference type="Gene3D" id="3.40.50.720">
    <property type="entry name" value="NAD(P)-binding Rossmann-like Domain"/>
    <property type="match status" value="1"/>
</dbReference>
<comment type="caution">
    <text evidence="8">The sequence shown here is derived from an EMBL/GenBank/DDBJ whole genome shotgun (WGS) entry which is preliminary data.</text>
</comment>
<dbReference type="GO" id="GO:0019305">
    <property type="term" value="P:dTDP-rhamnose biosynthetic process"/>
    <property type="evidence" value="ECO:0007669"/>
    <property type="project" value="UniProtKB-UniPathway"/>
</dbReference>
<organism evidence="8 9">
    <name type="scientific">Iodidimonas gelatinilytica</name>
    <dbReference type="NCBI Taxonomy" id="1236966"/>
    <lineage>
        <taxon>Bacteria</taxon>
        <taxon>Pseudomonadati</taxon>
        <taxon>Pseudomonadota</taxon>
        <taxon>Alphaproteobacteria</taxon>
        <taxon>Iodidimonadales</taxon>
        <taxon>Iodidimonadaceae</taxon>
        <taxon>Iodidimonas</taxon>
    </lineage>
</organism>
<dbReference type="EC" id="1.1.1.133" evidence="3 6"/>
<comment type="function">
    <text evidence="6">Catalyzes the reduction of dTDP-6-deoxy-L-lyxo-4-hexulose to yield dTDP-L-rhamnose.</text>
</comment>
<dbReference type="AlphaFoldDB" id="A0A5A7MY28"/>
<evidence type="ECO:0000313" key="8">
    <source>
        <dbReference type="EMBL" id="GEQ99755.1"/>
    </source>
</evidence>
<evidence type="ECO:0000256" key="5">
    <source>
        <dbReference type="ARBA" id="ARBA00048200"/>
    </source>
</evidence>
<feature type="domain" description="RmlD-like substrate binding" evidence="7">
    <location>
        <begin position="1"/>
        <end position="218"/>
    </location>
</feature>
<protein>
    <recommendedName>
        <fullName evidence="4 6">dTDP-4-dehydrorhamnose reductase</fullName>
        <ecNumber evidence="3 6">1.1.1.133</ecNumber>
    </recommendedName>
</protein>
<sequence length="304" mass="33199">MITGAQGQLGRDLQDTAPKDMEVVALDRSKLDICDADATFHCINRHKPDLVINGAAYTAVDKAETASEQAFAVNEQGAANLAKAVGASGARLIHISTDFVFDGTANRAYTPDAPTHPLNVYGTSKRAGEEAILHHIPDRALIVRTSWLYSVHGANFVKTMLKLMASRDQLSVVADQLGTPCWAKGLAHALWRLAEKPQNGILHWSDAGVASWYDFAVASWKKGWRLDCWTVRFPSAPSKASSIPLRPVALLFPFWTAQTVGKNPPPRRCIGGLPYARCYVPFPDSPPHIHKNKQGRSITGLERA</sequence>
<dbReference type="NCBIfam" id="TIGR01214">
    <property type="entry name" value="rmlD"/>
    <property type="match status" value="1"/>
</dbReference>
<dbReference type="GO" id="GO:0008831">
    <property type="term" value="F:dTDP-4-dehydrorhamnose reductase activity"/>
    <property type="evidence" value="ECO:0007669"/>
    <property type="project" value="UniProtKB-EC"/>
</dbReference>
<evidence type="ECO:0000256" key="1">
    <source>
        <dbReference type="ARBA" id="ARBA00004781"/>
    </source>
</evidence>
<evidence type="ECO:0000256" key="3">
    <source>
        <dbReference type="ARBA" id="ARBA00012929"/>
    </source>
</evidence>
<comment type="cofactor">
    <cofactor evidence="6">
        <name>Mg(2+)</name>
        <dbReference type="ChEBI" id="CHEBI:18420"/>
    </cofactor>
    <text evidence="6">Binds 1 Mg(2+) ion per monomer.</text>
</comment>
<dbReference type="PANTHER" id="PTHR10491">
    <property type="entry name" value="DTDP-4-DEHYDRORHAMNOSE REDUCTASE"/>
    <property type="match status" value="1"/>
</dbReference>
<reference evidence="8 9" key="1">
    <citation type="submission" date="2019-09" db="EMBL/GenBank/DDBJ databases">
        <title>NBRP : Genome information of microbial organism related human and environment.</title>
        <authorList>
            <person name="Hattori M."/>
            <person name="Oshima K."/>
            <person name="Inaba H."/>
            <person name="Suda W."/>
            <person name="Sakamoto M."/>
            <person name="Iino T."/>
            <person name="Kitahara M."/>
            <person name="Oshida Y."/>
            <person name="Iida T."/>
            <person name="Kudo T."/>
            <person name="Itoh T."/>
            <person name="Ohkuma M."/>
        </authorList>
    </citation>
    <scope>NUCLEOTIDE SEQUENCE [LARGE SCALE GENOMIC DNA]</scope>
    <source>
        <strain evidence="8 9">Mie-1</strain>
    </source>
</reference>
<comment type="catalytic activity">
    <reaction evidence="5 6">
        <text>dTDP-beta-L-rhamnose + NADP(+) = dTDP-4-dehydro-beta-L-rhamnose + NADPH + H(+)</text>
        <dbReference type="Rhea" id="RHEA:21796"/>
        <dbReference type="ChEBI" id="CHEBI:15378"/>
        <dbReference type="ChEBI" id="CHEBI:57510"/>
        <dbReference type="ChEBI" id="CHEBI:57783"/>
        <dbReference type="ChEBI" id="CHEBI:58349"/>
        <dbReference type="ChEBI" id="CHEBI:62830"/>
        <dbReference type="EC" id="1.1.1.133"/>
    </reaction>
</comment>
<evidence type="ECO:0000256" key="4">
    <source>
        <dbReference type="ARBA" id="ARBA00017099"/>
    </source>
</evidence>
<dbReference type="InterPro" id="IPR029903">
    <property type="entry name" value="RmlD-like-bd"/>
</dbReference>
<keyword evidence="6" id="KW-0521">NADP</keyword>
<evidence type="ECO:0000256" key="2">
    <source>
        <dbReference type="ARBA" id="ARBA00010944"/>
    </source>
</evidence>
<dbReference type="Proteomes" id="UP000325187">
    <property type="component" value="Unassembled WGS sequence"/>
</dbReference>
<name>A0A5A7MY28_9PROT</name>
<proteinExistence type="inferred from homology"/>
<dbReference type="InterPro" id="IPR036291">
    <property type="entry name" value="NAD(P)-bd_dom_sf"/>
</dbReference>
<evidence type="ECO:0000259" key="7">
    <source>
        <dbReference type="Pfam" id="PF04321"/>
    </source>
</evidence>
<accession>A0A5A7MY28</accession>